<dbReference type="InterPro" id="IPR020877">
    <property type="entry name" value="IL-1_CS"/>
</dbReference>
<dbReference type="InterPro" id="IPR000975">
    <property type="entry name" value="IL-1_fam"/>
</dbReference>
<dbReference type="GO" id="GO:0010628">
    <property type="term" value="P:positive regulation of gene expression"/>
    <property type="evidence" value="ECO:0007669"/>
    <property type="project" value="TreeGrafter"/>
</dbReference>
<dbReference type="GO" id="GO:0001660">
    <property type="term" value="P:fever generation"/>
    <property type="evidence" value="ECO:0007669"/>
    <property type="project" value="UniProtKB-UniRule"/>
</dbReference>
<dbReference type="GO" id="GO:0051781">
    <property type="term" value="P:positive regulation of cell division"/>
    <property type="evidence" value="ECO:0007669"/>
    <property type="project" value="UniProtKB-KW"/>
</dbReference>
<dbReference type="GO" id="GO:0005149">
    <property type="term" value="F:interleukin-1 receptor binding"/>
    <property type="evidence" value="ECO:0007669"/>
    <property type="project" value="UniProtKB-UniRule"/>
</dbReference>
<organism evidence="12">
    <name type="scientific">Xenopus laevis</name>
    <name type="common">African clawed frog</name>
    <dbReference type="NCBI Taxonomy" id="8355"/>
    <lineage>
        <taxon>Eukaryota</taxon>
        <taxon>Metazoa</taxon>
        <taxon>Chordata</taxon>
        <taxon>Craniata</taxon>
        <taxon>Vertebrata</taxon>
        <taxon>Euteleostomi</taxon>
        <taxon>Amphibia</taxon>
        <taxon>Batrachia</taxon>
        <taxon>Anura</taxon>
        <taxon>Pipoidea</taxon>
        <taxon>Pipidae</taxon>
        <taxon>Xenopodinae</taxon>
        <taxon>Xenopus</taxon>
        <taxon>Xenopus</taxon>
    </lineage>
</organism>
<evidence type="ECO:0000256" key="10">
    <source>
        <dbReference type="RuleBase" id="RU003753"/>
    </source>
</evidence>
<evidence type="ECO:0000256" key="5">
    <source>
        <dbReference type="ARBA" id="ARBA00022514"/>
    </source>
</evidence>
<evidence type="ECO:0000256" key="8">
    <source>
        <dbReference type="ARBA" id="ARBA00023198"/>
    </source>
</evidence>
<dbReference type="EMBL" id="BC092346">
    <property type="protein sequence ID" value="AAH92346.1"/>
    <property type="molecule type" value="mRNA"/>
</dbReference>
<dbReference type="SUPFAM" id="SSF50353">
    <property type="entry name" value="Cytokine"/>
    <property type="match status" value="1"/>
</dbReference>
<evidence type="ECO:0000256" key="6">
    <source>
        <dbReference type="ARBA" id="ARBA00022525"/>
    </source>
</evidence>
<dbReference type="InterPro" id="IPR008996">
    <property type="entry name" value="IL1/FGF"/>
</dbReference>
<keyword evidence="5 10" id="KW-0202">Cytokine</keyword>
<comment type="similarity">
    <text evidence="3 10">Belongs to the IL-1 family.</text>
</comment>
<sequence>PPALGTPIKELKKMALVPDLSSIPMEGYSGDDEMFYSDSPSGMKDDMEDAAQWQSSTSHCSLDIHVQITHGKGSLHSFRKAVVLVVAVEKLKRGKERFFGDEDLLGLLDSIFVEEEIAFSQAKETHASASTYRYQRATTCRIKDTSNKCFVMQKFHENAQLVALQLQGANIQREEKVSMAFYATQPHQGGSKRPVALGLAGKNLYLSCRATEDGQDSPKLYLEEISNIKDVKGEDLNRFIFMKSQDGLNETSTNSFESVAFPGWYISTSQRENELVQMVHQKNQEAIKDFNLFSVI</sequence>
<evidence type="ECO:0000256" key="4">
    <source>
        <dbReference type="ARBA" id="ARBA00022490"/>
    </source>
</evidence>
<dbReference type="PRINTS" id="PR00264">
    <property type="entry name" value="INTERLEUKIN1"/>
</dbReference>
<dbReference type="AlphaFoldDB" id="Q569Q8"/>
<proteinExistence type="evidence at transcript level"/>
<dbReference type="GO" id="GO:0005125">
    <property type="term" value="F:cytokine activity"/>
    <property type="evidence" value="ECO:0007669"/>
    <property type="project" value="UniProtKB-UniRule"/>
</dbReference>
<dbReference type="GO" id="GO:0005829">
    <property type="term" value="C:cytosol"/>
    <property type="evidence" value="ECO:0007669"/>
    <property type="project" value="UniProtKB-UniRule"/>
</dbReference>
<comment type="subunit">
    <text evidence="10">Monomer.</text>
</comment>
<dbReference type="CDD" id="cd23296">
    <property type="entry name" value="beta-trefoil_IL1B"/>
    <property type="match status" value="1"/>
</dbReference>
<evidence type="ECO:0000256" key="1">
    <source>
        <dbReference type="ARBA" id="ARBA00004496"/>
    </source>
</evidence>
<evidence type="ECO:0000256" key="3">
    <source>
        <dbReference type="ARBA" id="ARBA00010448"/>
    </source>
</evidence>
<accession>Q569Q8</accession>
<evidence type="ECO:0000256" key="2">
    <source>
        <dbReference type="ARBA" id="ARBA00004613"/>
    </source>
</evidence>
<evidence type="ECO:0000259" key="11">
    <source>
        <dbReference type="Pfam" id="PF02394"/>
    </source>
</evidence>
<evidence type="ECO:0000256" key="9">
    <source>
        <dbReference type="ARBA" id="ARBA00023246"/>
    </source>
</evidence>
<comment type="subcellular location">
    <subcellularLocation>
        <location evidence="1">Cytoplasm</location>
    </subcellularLocation>
    <subcellularLocation>
        <location evidence="2 10">Secreted</location>
    </subcellularLocation>
</comment>
<dbReference type="PRINTS" id="PR01357">
    <property type="entry name" value="INTRLEUKN1AB"/>
</dbReference>
<dbReference type="SMART" id="SM00125">
    <property type="entry name" value="IL1"/>
    <property type="match status" value="1"/>
</dbReference>
<feature type="domain" description="Interleukin-1 propeptide" evidence="11">
    <location>
        <begin position="14"/>
        <end position="117"/>
    </location>
</feature>
<dbReference type="GO" id="GO:0005615">
    <property type="term" value="C:extracellular space"/>
    <property type="evidence" value="ECO:0007669"/>
    <property type="project" value="UniProtKB-KW"/>
</dbReference>
<dbReference type="GO" id="GO:0006955">
    <property type="term" value="P:immune response"/>
    <property type="evidence" value="ECO:0007669"/>
    <property type="project" value="InterPro"/>
</dbReference>
<keyword evidence="4" id="KW-0963">Cytoplasm</keyword>
<keyword evidence="8 10" id="KW-0395">Inflammatory response</keyword>
<dbReference type="PANTHER" id="PTHR10078:SF36">
    <property type="entry name" value="INTERLEUKIN-1"/>
    <property type="match status" value="1"/>
</dbReference>
<dbReference type="InterPro" id="IPR003502">
    <property type="entry name" value="IL-1_propep"/>
</dbReference>
<keyword evidence="9 10" id="KW-0497">Mitogen</keyword>
<name>Q569Q8_XENLA</name>
<evidence type="ECO:0000313" key="12">
    <source>
        <dbReference type="EMBL" id="AAH92346.1"/>
    </source>
</evidence>
<protein>
    <recommendedName>
        <fullName evidence="10">Interleukin-1</fullName>
    </recommendedName>
</protein>
<keyword evidence="7 10" id="KW-0666">Pyrogen</keyword>
<feature type="non-terminal residue" evidence="12">
    <location>
        <position position="1"/>
    </location>
</feature>
<dbReference type="PRINTS" id="PR01359">
    <property type="entry name" value="INTRLEUKIN1B"/>
</dbReference>
<dbReference type="Gene3D" id="2.80.10.50">
    <property type="match status" value="1"/>
</dbReference>
<dbReference type="PROSITE" id="PS00253">
    <property type="entry name" value="INTERLEUKIN_1"/>
    <property type="match status" value="1"/>
</dbReference>
<dbReference type="Pfam" id="PF02394">
    <property type="entry name" value="IL1_propep"/>
    <property type="match status" value="1"/>
</dbReference>
<dbReference type="PANTHER" id="PTHR10078">
    <property type="entry name" value="INTERLEUKIN-1 FAMILY MEMBER"/>
    <property type="match status" value="1"/>
</dbReference>
<gene>
    <name evidence="12" type="primary">il1b-A</name>
</gene>
<dbReference type="GO" id="GO:0071222">
    <property type="term" value="P:cellular response to lipopolysaccharide"/>
    <property type="evidence" value="ECO:0007669"/>
    <property type="project" value="TreeGrafter"/>
</dbReference>
<reference evidence="12" key="1">
    <citation type="submission" date="2005-04" db="EMBL/GenBank/DDBJ databases">
        <authorList>
            <consortium name="NIH - Xenopus Gene Collection (XGC) project"/>
        </authorList>
    </citation>
    <scope>NUCLEOTIDE SEQUENCE [LARGE SCALE MRNA]</scope>
    <source>
        <tissue evidence="12">Brain</tissue>
    </source>
</reference>
<keyword evidence="6 10" id="KW-0964">Secreted</keyword>
<dbReference type="Pfam" id="PF00340">
    <property type="entry name" value="IL1"/>
    <property type="match status" value="1"/>
</dbReference>
<evidence type="ECO:0000256" key="7">
    <source>
        <dbReference type="ARBA" id="ARBA00022620"/>
    </source>
</evidence>
<dbReference type="GO" id="GO:0019221">
    <property type="term" value="P:cytokine-mediated signaling pathway"/>
    <property type="evidence" value="ECO:0007669"/>
    <property type="project" value="TreeGrafter"/>
</dbReference>